<evidence type="ECO:0000313" key="2">
    <source>
        <dbReference type="EnsemblPlants" id="KEH27111"/>
    </source>
</evidence>
<dbReference type="Proteomes" id="UP000002051">
    <property type="component" value="Chromosome 6"/>
</dbReference>
<accession>G8A2J1</accession>
<reference evidence="1 3" key="2">
    <citation type="journal article" date="2014" name="BMC Genomics">
        <title>An improved genome release (version Mt4.0) for the model legume Medicago truncatula.</title>
        <authorList>
            <person name="Tang H."/>
            <person name="Krishnakumar V."/>
            <person name="Bidwell S."/>
            <person name="Rosen B."/>
            <person name="Chan A."/>
            <person name="Zhou S."/>
            <person name="Gentzbittel L."/>
            <person name="Childs K.L."/>
            <person name="Yandell M."/>
            <person name="Gundlach H."/>
            <person name="Mayer K.F."/>
            <person name="Schwartz D.C."/>
            <person name="Town C.D."/>
        </authorList>
    </citation>
    <scope>GENOME REANNOTATION</scope>
    <source>
        <strain evidence="1">A17</strain>
        <strain evidence="2 3">cv. Jemalong A17</strain>
    </source>
</reference>
<dbReference type="AlphaFoldDB" id="G8A2J1"/>
<evidence type="ECO:0000313" key="3">
    <source>
        <dbReference type="Proteomes" id="UP000002051"/>
    </source>
</evidence>
<dbReference type="PaxDb" id="3880-AES85679"/>
<reference evidence="2" key="3">
    <citation type="submission" date="2015-04" db="UniProtKB">
        <authorList>
            <consortium name="EnsemblPlants"/>
        </authorList>
    </citation>
    <scope>IDENTIFICATION</scope>
    <source>
        <strain evidence="2">cv. Jemalong A17</strain>
    </source>
</reference>
<organism evidence="2">
    <name type="scientific">Medicago truncatula</name>
    <name type="common">Barrel medic</name>
    <name type="synonym">Medicago tribuloides</name>
    <dbReference type="NCBI Taxonomy" id="3880"/>
    <lineage>
        <taxon>Eukaryota</taxon>
        <taxon>Viridiplantae</taxon>
        <taxon>Streptophyta</taxon>
        <taxon>Embryophyta</taxon>
        <taxon>Tracheophyta</taxon>
        <taxon>Spermatophyta</taxon>
        <taxon>Magnoliopsida</taxon>
        <taxon>eudicotyledons</taxon>
        <taxon>Gunneridae</taxon>
        <taxon>Pentapetalae</taxon>
        <taxon>rosids</taxon>
        <taxon>fabids</taxon>
        <taxon>Fabales</taxon>
        <taxon>Fabaceae</taxon>
        <taxon>Papilionoideae</taxon>
        <taxon>50 kb inversion clade</taxon>
        <taxon>NPAAA clade</taxon>
        <taxon>Hologalegina</taxon>
        <taxon>IRL clade</taxon>
        <taxon>Trifolieae</taxon>
        <taxon>Medicago</taxon>
    </lineage>
</organism>
<dbReference type="HOGENOM" id="CLU_2853122_0_0_1"/>
<reference evidence="1 3" key="1">
    <citation type="journal article" date="2011" name="Nature">
        <title>The Medicago genome provides insight into the evolution of rhizobial symbioses.</title>
        <authorList>
            <person name="Young N.D."/>
            <person name="Debelle F."/>
            <person name="Oldroyd G.E."/>
            <person name="Geurts R."/>
            <person name="Cannon S.B."/>
            <person name="Udvardi M.K."/>
            <person name="Benedito V.A."/>
            <person name="Mayer K.F."/>
            <person name="Gouzy J."/>
            <person name="Schoof H."/>
            <person name="Van de Peer Y."/>
            <person name="Proost S."/>
            <person name="Cook D.R."/>
            <person name="Meyers B.C."/>
            <person name="Spannagl M."/>
            <person name="Cheung F."/>
            <person name="De Mita S."/>
            <person name="Krishnakumar V."/>
            <person name="Gundlach H."/>
            <person name="Zhou S."/>
            <person name="Mudge J."/>
            <person name="Bharti A.K."/>
            <person name="Murray J.D."/>
            <person name="Naoumkina M.A."/>
            <person name="Rosen B."/>
            <person name="Silverstein K.A."/>
            <person name="Tang H."/>
            <person name="Rombauts S."/>
            <person name="Zhao P.X."/>
            <person name="Zhou P."/>
            <person name="Barbe V."/>
            <person name="Bardou P."/>
            <person name="Bechner M."/>
            <person name="Bellec A."/>
            <person name="Berger A."/>
            <person name="Berges H."/>
            <person name="Bidwell S."/>
            <person name="Bisseling T."/>
            <person name="Choisne N."/>
            <person name="Couloux A."/>
            <person name="Denny R."/>
            <person name="Deshpande S."/>
            <person name="Dai X."/>
            <person name="Doyle J.J."/>
            <person name="Dudez A.M."/>
            <person name="Farmer A.D."/>
            <person name="Fouteau S."/>
            <person name="Franken C."/>
            <person name="Gibelin C."/>
            <person name="Gish J."/>
            <person name="Goldstein S."/>
            <person name="Gonzalez A.J."/>
            <person name="Green P.J."/>
            <person name="Hallab A."/>
            <person name="Hartog M."/>
            <person name="Hua A."/>
            <person name="Humphray S.J."/>
            <person name="Jeong D.H."/>
            <person name="Jing Y."/>
            <person name="Jocker A."/>
            <person name="Kenton S.M."/>
            <person name="Kim D.J."/>
            <person name="Klee K."/>
            <person name="Lai H."/>
            <person name="Lang C."/>
            <person name="Lin S."/>
            <person name="Macmil S.L."/>
            <person name="Magdelenat G."/>
            <person name="Matthews L."/>
            <person name="McCorrison J."/>
            <person name="Monaghan E.L."/>
            <person name="Mun J.H."/>
            <person name="Najar F.Z."/>
            <person name="Nicholson C."/>
            <person name="Noirot C."/>
            <person name="O'Bleness M."/>
            <person name="Paule C.R."/>
            <person name="Poulain J."/>
            <person name="Prion F."/>
            <person name="Qin B."/>
            <person name="Qu C."/>
            <person name="Retzel E.F."/>
            <person name="Riddle C."/>
            <person name="Sallet E."/>
            <person name="Samain S."/>
            <person name="Samson N."/>
            <person name="Sanders I."/>
            <person name="Saurat O."/>
            <person name="Scarpelli C."/>
            <person name="Schiex T."/>
            <person name="Segurens B."/>
            <person name="Severin A.J."/>
            <person name="Sherrier D.J."/>
            <person name="Shi R."/>
            <person name="Sims S."/>
            <person name="Singer S.R."/>
            <person name="Sinharoy S."/>
            <person name="Sterck L."/>
            <person name="Viollet A."/>
            <person name="Wang B.B."/>
            <person name="Wang K."/>
            <person name="Wang M."/>
            <person name="Wang X."/>
            <person name="Warfsmann J."/>
            <person name="Weissenbach J."/>
            <person name="White D.D."/>
            <person name="White J.D."/>
            <person name="Wiley G.B."/>
            <person name="Wincker P."/>
            <person name="Xing Y."/>
            <person name="Yang L."/>
            <person name="Yao Z."/>
            <person name="Ying F."/>
            <person name="Zhai J."/>
            <person name="Zhou L."/>
            <person name="Zuber A."/>
            <person name="Denarie J."/>
            <person name="Dixon R.A."/>
            <person name="May G.D."/>
            <person name="Schwartz D.C."/>
            <person name="Rogers J."/>
            <person name="Quetier F."/>
            <person name="Town C.D."/>
            <person name="Roe B.A."/>
        </authorList>
    </citation>
    <scope>NUCLEOTIDE SEQUENCE [LARGE SCALE GENOMIC DNA]</scope>
    <source>
        <strain evidence="1">A17</strain>
        <strain evidence="2 3">cv. Jemalong A17</strain>
    </source>
</reference>
<dbReference type="EMBL" id="CM001222">
    <property type="protein sequence ID" value="KEH27111.1"/>
    <property type="molecule type" value="Genomic_DNA"/>
</dbReference>
<keyword evidence="3" id="KW-1185">Reference proteome</keyword>
<proteinExistence type="predicted"/>
<protein>
    <submittedName>
        <fullName evidence="1 2">Uncharacterized protein</fullName>
    </submittedName>
</protein>
<gene>
    <name evidence="1" type="ordered locus">MTR_6g086695</name>
</gene>
<dbReference type="EnsemblPlants" id="KEH27111">
    <property type="protein sequence ID" value="KEH27111"/>
    <property type="gene ID" value="MTR_6g086695"/>
</dbReference>
<name>G8A2J1_MEDTR</name>
<sequence>MRTIKDGDLKDVVHNMVYVDSISKDKWTQTYDEGRLWGHMTSNLVESWNFVFKGTHNLPVTPIVI</sequence>
<evidence type="ECO:0000313" key="1">
    <source>
        <dbReference type="EMBL" id="KEH27111.1"/>
    </source>
</evidence>